<dbReference type="AlphaFoldDB" id="A0A6A5UHM2"/>
<gene>
    <name evidence="1" type="ORF">BU23DRAFT_72284</name>
</gene>
<name>A0A6A5UHM2_9PLEO</name>
<proteinExistence type="predicted"/>
<dbReference type="EMBL" id="ML976803">
    <property type="protein sequence ID" value="KAF1964134.1"/>
    <property type="molecule type" value="Genomic_DNA"/>
</dbReference>
<keyword evidence="2" id="KW-1185">Reference proteome</keyword>
<protein>
    <submittedName>
        <fullName evidence="1">Uncharacterized protein</fullName>
    </submittedName>
</protein>
<evidence type="ECO:0000313" key="1">
    <source>
        <dbReference type="EMBL" id="KAF1964134.1"/>
    </source>
</evidence>
<sequence length="226" mass="24543">MFLGETFHGHPPRCRTAMTRLLKPCAPGRRASHVFCASAPASGINASGLALTPLHSTAAHPAHRILHCFSIGLMVLATCRLSDLWAIGIPRHRHTHTLAFGPAAHVSSFMCAEKIPLLTLFKSLHLNFTTRHDTFASTFDLVGRCDQKGFLVVTGCADTRTGFYMLSTALARLICETFCSLSAHSCRLKILSVEVGCVVVMTRCSLWGVFLRCGQPVTLPGKIPLC</sequence>
<evidence type="ECO:0000313" key="2">
    <source>
        <dbReference type="Proteomes" id="UP000800036"/>
    </source>
</evidence>
<accession>A0A6A5UHM2</accession>
<dbReference type="Proteomes" id="UP000800036">
    <property type="component" value="Unassembled WGS sequence"/>
</dbReference>
<organism evidence="1 2">
    <name type="scientific">Bimuria novae-zelandiae CBS 107.79</name>
    <dbReference type="NCBI Taxonomy" id="1447943"/>
    <lineage>
        <taxon>Eukaryota</taxon>
        <taxon>Fungi</taxon>
        <taxon>Dikarya</taxon>
        <taxon>Ascomycota</taxon>
        <taxon>Pezizomycotina</taxon>
        <taxon>Dothideomycetes</taxon>
        <taxon>Pleosporomycetidae</taxon>
        <taxon>Pleosporales</taxon>
        <taxon>Massarineae</taxon>
        <taxon>Didymosphaeriaceae</taxon>
        <taxon>Bimuria</taxon>
    </lineage>
</organism>
<reference evidence="1" key="1">
    <citation type="journal article" date="2020" name="Stud. Mycol.">
        <title>101 Dothideomycetes genomes: a test case for predicting lifestyles and emergence of pathogens.</title>
        <authorList>
            <person name="Haridas S."/>
            <person name="Albert R."/>
            <person name="Binder M."/>
            <person name="Bloem J."/>
            <person name="Labutti K."/>
            <person name="Salamov A."/>
            <person name="Andreopoulos B."/>
            <person name="Baker S."/>
            <person name="Barry K."/>
            <person name="Bills G."/>
            <person name="Bluhm B."/>
            <person name="Cannon C."/>
            <person name="Castanera R."/>
            <person name="Culley D."/>
            <person name="Daum C."/>
            <person name="Ezra D."/>
            <person name="Gonzalez J."/>
            <person name="Henrissat B."/>
            <person name="Kuo A."/>
            <person name="Liang C."/>
            <person name="Lipzen A."/>
            <person name="Lutzoni F."/>
            <person name="Magnuson J."/>
            <person name="Mondo S."/>
            <person name="Nolan M."/>
            <person name="Ohm R."/>
            <person name="Pangilinan J."/>
            <person name="Park H.-J."/>
            <person name="Ramirez L."/>
            <person name="Alfaro M."/>
            <person name="Sun H."/>
            <person name="Tritt A."/>
            <person name="Yoshinaga Y."/>
            <person name="Zwiers L.-H."/>
            <person name="Turgeon B."/>
            <person name="Goodwin S."/>
            <person name="Spatafora J."/>
            <person name="Crous P."/>
            <person name="Grigoriev I."/>
        </authorList>
    </citation>
    <scope>NUCLEOTIDE SEQUENCE</scope>
    <source>
        <strain evidence="1">CBS 107.79</strain>
    </source>
</reference>